<feature type="region of interest" description="Disordered" evidence="1">
    <location>
        <begin position="1"/>
        <end position="58"/>
    </location>
</feature>
<protein>
    <recommendedName>
        <fullName evidence="5">DUF4352 domain-containing protein</fullName>
    </recommendedName>
</protein>
<keyword evidence="2" id="KW-0812">Transmembrane</keyword>
<evidence type="ECO:0000256" key="1">
    <source>
        <dbReference type="SAM" id="MobiDB-lite"/>
    </source>
</evidence>
<proteinExistence type="predicted"/>
<evidence type="ECO:0000313" key="3">
    <source>
        <dbReference type="EMBL" id="MFC4590667.1"/>
    </source>
</evidence>
<dbReference type="Proteomes" id="UP001595891">
    <property type="component" value="Unassembled WGS sequence"/>
</dbReference>
<keyword evidence="2" id="KW-1133">Transmembrane helix</keyword>
<organism evidence="3 4">
    <name type="scientific">Sphaerisporangium corydalis</name>
    <dbReference type="NCBI Taxonomy" id="1441875"/>
    <lineage>
        <taxon>Bacteria</taxon>
        <taxon>Bacillati</taxon>
        <taxon>Actinomycetota</taxon>
        <taxon>Actinomycetes</taxon>
        <taxon>Streptosporangiales</taxon>
        <taxon>Streptosporangiaceae</taxon>
        <taxon>Sphaerisporangium</taxon>
    </lineage>
</organism>
<keyword evidence="2" id="KW-0472">Membrane</keyword>
<accession>A0ABV9EMI3</accession>
<feature type="compositionally biased region" description="Pro residues" evidence="1">
    <location>
        <begin position="40"/>
        <end position="54"/>
    </location>
</feature>
<dbReference type="RefSeq" id="WP_262847813.1">
    <property type="nucleotide sequence ID" value="NZ_JANZYP010000067.1"/>
</dbReference>
<evidence type="ECO:0008006" key="5">
    <source>
        <dbReference type="Google" id="ProtNLM"/>
    </source>
</evidence>
<name>A0ABV9EMI3_9ACTN</name>
<reference evidence="4" key="1">
    <citation type="journal article" date="2019" name="Int. J. Syst. Evol. Microbiol.">
        <title>The Global Catalogue of Microorganisms (GCM) 10K type strain sequencing project: providing services to taxonomists for standard genome sequencing and annotation.</title>
        <authorList>
            <consortium name="The Broad Institute Genomics Platform"/>
            <consortium name="The Broad Institute Genome Sequencing Center for Infectious Disease"/>
            <person name="Wu L."/>
            <person name="Ma J."/>
        </authorList>
    </citation>
    <scope>NUCLEOTIDE SEQUENCE [LARGE SCALE GENOMIC DNA]</scope>
    <source>
        <strain evidence="4">CCUG 49560</strain>
    </source>
</reference>
<feature type="transmembrane region" description="Helical" evidence="2">
    <location>
        <begin position="66"/>
        <end position="86"/>
    </location>
</feature>
<gene>
    <name evidence="3" type="ORF">ACFO8L_31545</name>
</gene>
<comment type="caution">
    <text evidence="3">The sequence shown here is derived from an EMBL/GenBank/DDBJ whole genome shotgun (WGS) entry which is preliminary data.</text>
</comment>
<evidence type="ECO:0000313" key="4">
    <source>
        <dbReference type="Proteomes" id="UP001595891"/>
    </source>
</evidence>
<evidence type="ECO:0000256" key="2">
    <source>
        <dbReference type="SAM" id="Phobius"/>
    </source>
</evidence>
<sequence length="220" mass="23493">MSETNGAGAAPASFDAFKPVAREAPAPGEESIFSTGSWPAVPPATLPPAPPEPPARPRRLRRAARAVVLLVTAVALVAVTIGVQVWDRSVWVGARYPAEVVTDVPRLQGAPLHGMTWRADLSVRPRALGDDPGVTSVVATVEVTPASAEQIAGYLTPDFEMRDRTGRRWQALPSGTLTQLDLRAGMTSRLTVVATVPNAVRDTAELVLAYSPREMLRFAR</sequence>
<keyword evidence="4" id="KW-1185">Reference proteome</keyword>
<dbReference type="EMBL" id="JBHSFN010000024">
    <property type="protein sequence ID" value="MFC4590667.1"/>
    <property type="molecule type" value="Genomic_DNA"/>
</dbReference>